<dbReference type="PANTHER" id="PTHR40596">
    <property type="entry name" value="CITRATE LYASE ALPHA CHAIN"/>
    <property type="match status" value="1"/>
</dbReference>
<dbReference type="EMBL" id="CVLB01000001">
    <property type="protein sequence ID" value="CRF31469.1"/>
    <property type="molecule type" value="Genomic_DNA"/>
</dbReference>
<dbReference type="GO" id="GO:0006084">
    <property type="term" value="P:acetyl-CoA metabolic process"/>
    <property type="evidence" value="ECO:0007669"/>
    <property type="project" value="UniProtKB-UniRule"/>
</dbReference>
<dbReference type="AlphaFoldDB" id="A0A0G4K3E2"/>
<evidence type="ECO:0000313" key="2">
    <source>
        <dbReference type="EMBL" id="CRF31469.1"/>
    </source>
</evidence>
<comment type="catalytic activity">
    <reaction evidence="1">
        <text>citrate + acetyl-CoA = (3S)-citryl-CoA + acetate</text>
        <dbReference type="Rhea" id="RHEA:19405"/>
        <dbReference type="ChEBI" id="CHEBI:16947"/>
        <dbReference type="ChEBI" id="CHEBI:30089"/>
        <dbReference type="ChEBI" id="CHEBI:57288"/>
        <dbReference type="ChEBI" id="CHEBI:57321"/>
        <dbReference type="EC" id="2.8.3.10"/>
    </reaction>
</comment>
<dbReference type="Pfam" id="PF04223">
    <property type="entry name" value="CitF"/>
    <property type="match status" value="1"/>
</dbReference>
<dbReference type="GO" id="GO:0005737">
    <property type="term" value="C:cytoplasm"/>
    <property type="evidence" value="ECO:0007669"/>
    <property type="project" value="UniProtKB-SubCell"/>
</dbReference>
<dbReference type="PANTHER" id="PTHR40596:SF1">
    <property type="entry name" value="CITRATE LYASE ALPHA CHAIN"/>
    <property type="match status" value="1"/>
</dbReference>
<reference evidence="3" key="1">
    <citation type="submission" date="2015-04" db="EMBL/GenBank/DDBJ databases">
        <authorList>
            <person name="Mushtaq Mamoona"/>
        </authorList>
    </citation>
    <scope>NUCLEOTIDE SEQUENCE [LARGE SCALE GENOMIC DNA]</scope>
    <source>
        <strain evidence="3">AN4859/03</strain>
    </source>
</reference>
<dbReference type="GO" id="GO:0009346">
    <property type="term" value="C:ATP-independent citrate lyase complex"/>
    <property type="evidence" value="ECO:0007669"/>
    <property type="project" value="UniProtKB-UniRule"/>
</dbReference>
<dbReference type="OrthoDB" id="9767643at2"/>
<gene>
    <name evidence="2" type="primary">citF</name>
    <name evidence="2" type="ORF">BRSU_0156</name>
</gene>
<organism evidence="2 3">
    <name type="scientific">Brachyspira suanatina</name>
    <dbReference type="NCBI Taxonomy" id="381802"/>
    <lineage>
        <taxon>Bacteria</taxon>
        <taxon>Pseudomonadati</taxon>
        <taxon>Spirochaetota</taxon>
        <taxon>Spirochaetia</taxon>
        <taxon>Brachyspirales</taxon>
        <taxon>Brachyspiraceae</taxon>
        <taxon>Brachyspira</taxon>
    </lineage>
</organism>
<dbReference type="EC" id="4.1.3.6" evidence="1"/>
<proteinExistence type="predicted"/>
<keyword evidence="1 2" id="KW-0456">Lyase</keyword>
<dbReference type="GO" id="GO:0008814">
    <property type="term" value="F:citrate CoA-transferase activity"/>
    <property type="evidence" value="ECO:0007669"/>
    <property type="project" value="UniProtKB-UniRule"/>
</dbReference>
<dbReference type="GO" id="GO:0008815">
    <property type="term" value="F:citrate (pro-3S)-lyase activity"/>
    <property type="evidence" value="ECO:0007669"/>
    <property type="project" value="UniProtKB-UniRule"/>
</dbReference>
<keyword evidence="1" id="KW-0808">Transferase</keyword>
<dbReference type="RefSeq" id="WP_048593346.1">
    <property type="nucleotide sequence ID" value="NZ_CVLB01000001.1"/>
</dbReference>
<dbReference type="EC" id="2.8.3.10" evidence="1"/>
<evidence type="ECO:0000313" key="3">
    <source>
        <dbReference type="Proteomes" id="UP000043763"/>
    </source>
</evidence>
<dbReference type="SUPFAM" id="SSF100950">
    <property type="entry name" value="NagB/RpiA/CoA transferase-like"/>
    <property type="match status" value="2"/>
</dbReference>
<comment type="catalytic activity">
    <reaction evidence="1">
        <text>citrate = oxaloacetate + acetate</text>
        <dbReference type="Rhea" id="RHEA:10760"/>
        <dbReference type="ChEBI" id="CHEBI:16452"/>
        <dbReference type="ChEBI" id="CHEBI:16947"/>
        <dbReference type="ChEBI" id="CHEBI:30089"/>
        <dbReference type="EC" id="4.1.3.6"/>
    </reaction>
</comment>
<protein>
    <recommendedName>
        <fullName evidence="1">Citrate lyase alpha chain</fullName>
        <shortName evidence="1">Citrase alpha chain</shortName>
        <ecNumber evidence="1">2.8.3.10</ecNumber>
        <ecNumber evidence="1">4.1.3.6</ecNumber>
    </recommendedName>
    <alternativeName>
        <fullName evidence="1">Citrate (pro-3S)-lyase alpha chain</fullName>
    </alternativeName>
    <alternativeName>
        <fullName evidence="1">Citrate CoA-transferase subunit</fullName>
    </alternativeName>
</protein>
<comment type="subcellular location">
    <subcellularLocation>
        <location evidence="1">Cytoplasm</location>
    </subcellularLocation>
</comment>
<dbReference type="Gene3D" id="3.40.1080.10">
    <property type="entry name" value="Glutaconate Coenzyme A-transferase"/>
    <property type="match status" value="2"/>
</dbReference>
<dbReference type="InterPro" id="IPR006472">
    <property type="entry name" value="Citrate_lyase_asu"/>
</dbReference>
<accession>A0A0G4K3E2</accession>
<dbReference type="Proteomes" id="UP000043763">
    <property type="component" value="Unassembled WGS sequence"/>
</dbReference>
<dbReference type="InterPro" id="IPR037171">
    <property type="entry name" value="NagB/RpiA_transferase-like"/>
</dbReference>
<dbReference type="NCBIfam" id="TIGR01584">
    <property type="entry name" value="citF"/>
    <property type="match status" value="1"/>
</dbReference>
<sequence length="520" mass="56444">MGNKITNSLGIELPEYIEGYGKVKPFMGAFYYYNKENQQTQSRRIKNHKPNNKKLCSSIREAIEKSGLKDGMTISFHHHLRNGDGVIMLVVEEISKMGIKDISICTSSFTNAHEGLIEYIKSGVITSIATSGLRGEIGKAVSTDNILKKPVVFRTHGGRARAIEAGEVKIDVAFIGAPACDEEGNMNGSEGKSAFGAMGYPMIDALYADYVVAITDNLVQYPLHRVSIPEIYVDSVVVVDSLGDPNLIATGATRITTNPTELLIAEKAAEILIGCELIKNGYSFQAGAGGASLAVCRYLREYMIENNIKGSFVSGGINAYLLNLFKEGLFDSLLDTQTFDGSIANAIGEEKGYIEMSASMYANPNNGSCVAHKLDMMMLSATEIDLNFNVNSLTGSHGLIMGALGGAPDTAAGAKVTLMTVPSIRKRMPIITDKVTNIVTPGESVDILVSDRGVCVNPNRKDLIDVLNRNNIEHRDIRDLYEEVISITGVPDKIQYTDNIVGVIEYRDGSVIDVIYQVKK</sequence>
<keyword evidence="1" id="KW-0963">Cytoplasm</keyword>
<dbReference type="PIRSF" id="PIRSF009451">
    <property type="entry name" value="Citrt_lyas_alpha"/>
    <property type="match status" value="1"/>
</dbReference>
<evidence type="ECO:0000256" key="1">
    <source>
        <dbReference type="PIRNR" id="PIRNR009451"/>
    </source>
</evidence>
<name>A0A0G4K3E2_9SPIR</name>
<keyword evidence="3" id="KW-1185">Reference proteome</keyword>